<evidence type="ECO:0000313" key="2">
    <source>
        <dbReference type="EMBL" id="MBU8875461.1"/>
    </source>
</evidence>
<dbReference type="EMBL" id="JAHOPB010000001">
    <property type="protein sequence ID" value="MBU8875461.1"/>
    <property type="molecule type" value="Genomic_DNA"/>
</dbReference>
<name>A0ABS6ILJ5_9HYPH</name>
<dbReference type="Pfam" id="PF01370">
    <property type="entry name" value="Epimerase"/>
    <property type="match status" value="1"/>
</dbReference>
<comment type="caution">
    <text evidence="2">The sequence shown here is derived from an EMBL/GenBank/DDBJ whole genome shotgun (WGS) entry which is preliminary data.</text>
</comment>
<evidence type="ECO:0000259" key="1">
    <source>
        <dbReference type="Pfam" id="PF01370"/>
    </source>
</evidence>
<dbReference type="Proteomes" id="UP000727907">
    <property type="component" value="Unassembled WGS sequence"/>
</dbReference>
<dbReference type="InterPro" id="IPR001509">
    <property type="entry name" value="Epimerase_deHydtase"/>
</dbReference>
<feature type="domain" description="NAD-dependent epimerase/dehydratase" evidence="1">
    <location>
        <begin position="20"/>
        <end position="230"/>
    </location>
</feature>
<gene>
    <name evidence="2" type="ORF">KQ910_16925</name>
</gene>
<protein>
    <submittedName>
        <fullName evidence="2">NAD(P)-dependent oxidoreductase</fullName>
    </submittedName>
</protein>
<accession>A0ABS6ILJ5</accession>
<reference evidence="2 3" key="1">
    <citation type="submission" date="2021-06" db="EMBL/GenBank/DDBJ databases">
        <authorList>
            <person name="Lee D.H."/>
        </authorList>
    </citation>
    <scope>NUCLEOTIDE SEQUENCE [LARGE SCALE GENOMIC DNA]</scope>
    <source>
        <strain evidence="2 3">MMS21-HV4-11</strain>
    </source>
</reference>
<proteinExistence type="predicted"/>
<organism evidence="2 3">
    <name type="scientific">Reyranella humidisoli</name>
    <dbReference type="NCBI Taxonomy" id="2849149"/>
    <lineage>
        <taxon>Bacteria</taxon>
        <taxon>Pseudomonadati</taxon>
        <taxon>Pseudomonadota</taxon>
        <taxon>Alphaproteobacteria</taxon>
        <taxon>Hyphomicrobiales</taxon>
        <taxon>Reyranellaceae</taxon>
        <taxon>Reyranella</taxon>
    </lineage>
</organism>
<dbReference type="InterPro" id="IPR050177">
    <property type="entry name" value="Lipid_A_modif_metabolic_enz"/>
</dbReference>
<dbReference type="PANTHER" id="PTHR43245">
    <property type="entry name" value="BIFUNCTIONAL POLYMYXIN RESISTANCE PROTEIN ARNA"/>
    <property type="match status" value="1"/>
</dbReference>
<dbReference type="CDD" id="cd08946">
    <property type="entry name" value="SDR_e"/>
    <property type="match status" value="1"/>
</dbReference>
<dbReference type="PANTHER" id="PTHR43245:SF13">
    <property type="entry name" value="UDP-D-APIOSE_UDP-D-XYLOSE SYNTHASE 2"/>
    <property type="match status" value="1"/>
</dbReference>
<evidence type="ECO:0000313" key="3">
    <source>
        <dbReference type="Proteomes" id="UP000727907"/>
    </source>
</evidence>
<keyword evidence="3" id="KW-1185">Reference proteome</keyword>
<dbReference type="RefSeq" id="WP_216962732.1">
    <property type="nucleotide sequence ID" value="NZ_JAHOPB010000001.1"/>
</dbReference>
<sequence length="296" mass="30730">MESEGSSSSSVRSDGISGPVLVTGAGGYLGGRVIGQLRAKGVESLGLARGGGSDIACDLLDAGSVRNVVDRTVPRVVVHCAAAVPRNAGGYDDAEAGADSVRMVRNLVDAGVANIVFASSMTVYGPGEMEPLREDRVDPRSAYGRAKLEAEALLASAAGCSAVALRLPGLFGPPRRNGLVYALCEAIRKGRTPTLPAQPLMWSAMHVDDAASTMVRAALRQPGPGFVTNVGYAGPLSVSLLVQRLREIAGVQIEYDVPHPSFEMDLGTLQSTLGLPQGDLGSRLSEMLEYAAVDVV</sequence>